<proteinExistence type="predicted"/>
<dbReference type="KEGG" id="ctes:O987_21937"/>
<evidence type="ECO:0000313" key="1">
    <source>
        <dbReference type="EMBL" id="AIJ48476.1"/>
    </source>
</evidence>
<dbReference type="Proteomes" id="UP000028782">
    <property type="component" value="Chromosome"/>
</dbReference>
<dbReference type="HOGENOM" id="CLU_2408193_0_0_4"/>
<dbReference type="GO" id="GO:0006508">
    <property type="term" value="P:proteolysis"/>
    <property type="evidence" value="ECO:0007669"/>
    <property type="project" value="UniProtKB-KW"/>
</dbReference>
<dbReference type="AlphaFoldDB" id="A0A076PUT3"/>
<protein>
    <submittedName>
        <fullName evidence="1">Putative Zn-dependent proteases and their inactivated</fullName>
    </submittedName>
</protein>
<keyword evidence="1" id="KW-0378">Hydrolase</keyword>
<evidence type="ECO:0000313" key="2">
    <source>
        <dbReference type="Proteomes" id="UP000028782"/>
    </source>
</evidence>
<dbReference type="GO" id="GO:0008233">
    <property type="term" value="F:peptidase activity"/>
    <property type="evidence" value="ECO:0007669"/>
    <property type="project" value="UniProtKB-KW"/>
</dbReference>
<accession>A0A076PUT3</accession>
<reference evidence="1 2" key="1">
    <citation type="journal article" date="2014" name="Genome Announc.">
        <title>Complete Genome Sequence of Polychlorinated Biphenyl Degrader Comamonas testosteroni TK102 (NBRC 109938).</title>
        <authorList>
            <person name="Fukuda K."/>
            <person name="Hosoyama A."/>
            <person name="Tsuchikane K."/>
            <person name="Ohji S."/>
            <person name="Yamazoe A."/>
            <person name="Fujita N."/>
            <person name="Shintani M."/>
            <person name="Kimbara K."/>
        </authorList>
    </citation>
    <scope>NUCLEOTIDE SEQUENCE [LARGE SCALE GENOMIC DNA]</scope>
    <source>
        <strain evidence="1">TK102</strain>
    </source>
</reference>
<gene>
    <name evidence="1" type="ORF">O987_21937</name>
</gene>
<dbReference type="EMBL" id="CP006704">
    <property type="protein sequence ID" value="AIJ48476.1"/>
    <property type="molecule type" value="Genomic_DNA"/>
</dbReference>
<organism evidence="1 2">
    <name type="scientific">Comamonas testosteroni TK102</name>
    <dbReference type="NCBI Taxonomy" id="1392005"/>
    <lineage>
        <taxon>Bacteria</taxon>
        <taxon>Pseudomonadati</taxon>
        <taxon>Pseudomonadota</taxon>
        <taxon>Betaproteobacteria</taxon>
        <taxon>Burkholderiales</taxon>
        <taxon>Comamonadaceae</taxon>
        <taxon>Comamonas</taxon>
    </lineage>
</organism>
<name>A0A076PUT3_COMTE</name>
<keyword evidence="1" id="KW-0645">Protease</keyword>
<sequence length="92" mass="10302">MPVGTTDEDQQWDASSIYDEVALGAKLASVRGVGARFLAPRGLGTVEPAMLARFQSIWSCSRRRTSKAWCKRCQTPLVFQSRKHRQQVIPLP</sequence>